<evidence type="ECO:0000313" key="1">
    <source>
        <dbReference type="EMBL" id="CAQ71393.1"/>
    </source>
</evidence>
<sequence length="66" mass="7138">MEGPMSEIDLSTARYSLLAVAAGIDGVLALLDQQSEWWEGAFGAFCLLGLVKAQLERVLEEELPVS</sequence>
<dbReference type="HOGENOM" id="CLU_2823898_0_0_4"/>
<protein>
    <submittedName>
        <fullName evidence="1">Uncharacterized protein</fullName>
    </submittedName>
</protein>
<dbReference type="KEGG" id="cti:RALTA_B0777"/>
<keyword evidence="2" id="KW-1185">Reference proteome</keyword>
<dbReference type="AlphaFoldDB" id="B3R918"/>
<gene>
    <name evidence="1" type="ordered locus">RALTA_B0777</name>
</gene>
<evidence type="ECO:0000313" key="2">
    <source>
        <dbReference type="Proteomes" id="UP000001692"/>
    </source>
</evidence>
<dbReference type="Proteomes" id="UP000001692">
    <property type="component" value="Chromosome 2"/>
</dbReference>
<proteinExistence type="predicted"/>
<reference evidence="1 2" key="1">
    <citation type="journal article" date="2008" name="Genome Res.">
        <title>Genome sequence of the beta-rhizobium Cupriavidus taiwanensis and comparative genomics of rhizobia.</title>
        <authorList>
            <person name="Amadou C."/>
            <person name="Pascal G."/>
            <person name="Mangenot S."/>
            <person name="Glew M."/>
            <person name="Bontemps C."/>
            <person name="Capela D."/>
            <person name="Carrere S."/>
            <person name="Cruveiller S."/>
            <person name="Dossat C."/>
            <person name="Lajus A."/>
            <person name="Marchetti M."/>
            <person name="Poinsot V."/>
            <person name="Rouy Z."/>
            <person name="Servin B."/>
            <person name="Saad M."/>
            <person name="Schenowitz C."/>
            <person name="Barbe V."/>
            <person name="Batut J."/>
            <person name="Medigue C."/>
            <person name="Masson-Boivin C."/>
        </authorList>
    </citation>
    <scope>NUCLEOTIDE SEQUENCE [LARGE SCALE GENOMIC DNA]</scope>
    <source>
        <strain evidence="2">DSM 17343 / BCRC 17206 / CCUG 44338 / CIP 107171 / LMG 19424 / R1</strain>
    </source>
</reference>
<organism evidence="1 2">
    <name type="scientific">Cupriavidus taiwanensis (strain DSM 17343 / BCRC 17206 / CCUG 44338 / CIP 107171 / LMG 19424 / R1)</name>
    <name type="common">Ralstonia taiwanensis (strain LMG 19424)</name>
    <dbReference type="NCBI Taxonomy" id="977880"/>
    <lineage>
        <taxon>Bacteria</taxon>
        <taxon>Pseudomonadati</taxon>
        <taxon>Pseudomonadota</taxon>
        <taxon>Betaproteobacteria</taxon>
        <taxon>Burkholderiales</taxon>
        <taxon>Burkholderiaceae</taxon>
        <taxon>Cupriavidus</taxon>
    </lineage>
</organism>
<accession>B3R918</accession>
<dbReference type="EMBL" id="CU633750">
    <property type="protein sequence ID" value="CAQ71393.1"/>
    <property type="molecule type" value="Genomic_DNA"/>
</dbReference>
<name>B3R918_CUPTR</name>